<gene>
    <name evidence="9" type="ORF">FOXG_18923</name>
</gene>
<protein>
    <recommendedName>
        <fullName evidence="7">Efficient mitochondria targeting-associated protein 19</fullName>
    </recommendedName>
</protein>
<feature type="transmembrane region" description="Helical" evidence="7">
    <location>
        <begin position="74"/>
        <end position="95"/>
    </location>
</feature>
<evidence type="ECO:0000313" key="9">
    <source>
        <dbReference type="EMBL" id="KNB01689.1"/>
    </source>
</evidence>
<feature type="transmembrane region" description="Helical" evidence="7">
    <location>
        <begin position="7"/>
        <end position="26"/>
    </location>
</feature>
<evidence type="ECO:0000256" key="7">
    <source>
        <dbReference type="PIRNR" id="PIRNR031032"/>
    </source>
</evidence>
<keyword evidence="5 7" id="KW-1133">Transmembrane helix</keyword>
<keyword evidence="6 7" id="KW-0472">Membrane</keyword>
<dbReference type="VEuPathDB" id="FungiDB:FOXG_18923"/>
<dbReference type="InterPro" id="IPR016964">
    <property type="entry name" value="Sigma2_recept"/>
</dbReference>
<keyword evidence="3 7" id="KW-0812">Transmembrane</keyword>
<feature type="transmembrane region" description="Helical" evidence="7">
    <location>
        <begin position="107"/>
        <end position="129"/>
    </location>
</feature>
<organism evidence="9 10">
    <name type="scientific">Fusarium oxysporum f. sp. lycopersici (strain 4287 / CBS 123668 / FGSC 9935 / NRRL 34936)</name>
    <name type="common">Fusarium vascular wilt of tomato</name>
    <dbReference type="NCBI Taxonomy" id="426428"/>
    <lineage>
        <taxon>Eukaryota</taxon>
        <taxon>Fungi</taxon>
        <taxon>Dikarya</taxon>
        <taxon>Ascomycota</taxon>
        <taxon>Pezizomycotina</taxon>
        <taxon>Sordariomycetes</taxon>
        <taxon>Hypocreomycetidae</taxon>
        <taxon>Hypocreales</taxon>
        <taxon>Nectriaceae</taxon>
        <taxon>Fusarium</taxon>
        <taxon>Fusarium oxysporum species complex</taxon>
    </lineage>
</organism>
<evidence type="ECO:0000256" key="6">
    <source>
        <dbReference type="ARBA" id="ARBA00023136"/>
    </source>
</evidence>
<evidence type="ECO:0000256" key="3">
    <source>
        <dbReference type="ARBA" id="ARBA00022692"/>
    </source>
</evidence>
<keyword evidence="4 7" id="KW-0256">Endoplasmic reticulum</keyword>
<dbReference type="PANTHER" id="PTHR31204:SF1">
    <property type="entry name" value="SIGMA INTRACELLULAR RECEPTOR 2"/>
    <property type="match status" value="1"/>
</dbReference>
<dbReference type="OrthoDB" id="433124at2759"/>
<accession>A0A0J9UQD7</accession>
<dbReference type="GeneID" id="28959629"/>
<evidence type="ECO:0000256" key="4">
    <source>
        <dbReference type="ARBA" id="ARBA00022824"/>
    </source>
</evidence>
<proteinExistence type="inferred from homology"/>
<dbReference type="InterPro" id="IPR051987">
    <property type="entry name" value="Sigma-2_receptor-like"/>
</dbReference>
<feature type="transmembrane region" description="Helical" evidence="7">
    <location>
        <begin position="141"/>
        <end position="159"/>
    </location>
</feature>
<evidence type="ECO:0000313" key="10">
    <source>
        <dbReference type="Proteomes" id="UP000009097"/>
    </source>
</evidence>
<evidence type="ECO:0000256" key="1">
    <source>
        <dbReference type="ARBA" id="ARBA00004477"/>
    </source>
</evidence>
<dbReference type="AlphaFoldDB" id="A0A0J9UQD7"/>
<reference evidence="9" key="1">
    <citation type="submission" date="2007-04" db="EMBL/GenBank/DDBJ databases">
        <authorList>
            <consortium name="The Broad Institute Genome Sequencing Platform"/>
            <person name="Birren B."/>
            <person name="Lander E."/>
            <person name="Galagan J."/>
            <person name="Nusbaum C."/>
            <person name="Devon K."/>
            <person name="Ma L.-J."/>
            <person name="Jaffe D."/>
            <person name="Butler J."/>
            <person name="Alvarez P."/>
            <person name="Gnerre S."/>
            <person name="Grabherr M."/>
            <person name="Kleber M."/>
            <person name="Mauceli E."/>
            <person name="Brockman W."/>
            <person name="MacCallum I.A."/>
            <person name="Young S."/>
            <person name="LaButti K."/>
            <person name="DeCaprio D."/>
            <person name="Crawford M."/>
            <person name="Koehrsen M."/>
            <person name="Engels R."/>
            <person name="Montgomery P."/>
            <person name="Pearson M."/>
            <person name="Howarth C."/>
            <person name="Larson L."/>
            <person name="White J."/>
            <person name="O'Leary S."/>
            <person name="Kodira C."/>
            <person name="Zeng Q."/>
            <person name="Yandava C."/>
            <person name="Alvarado L."/>
            <person name="Kistler C."/>
            <person name="Shim W.-B."/>
            <person name="Kang S."/>
            <person name="Woloshuk C."/>
        </authorList>
    </citation>
    <scope>NUCLEOTIDE SEQUENCE</scope>
    <source>
        <strain evidence="9">4287</strain>
    </source>
</reference>
<dbReference type="InterPro" id="IPR033118">
    <property type="entry name" value="EXPERA"/>
</dbReference>
<dbReference type="RefSeq" id="XP_018239734.1">
    <property type="nucleotide sequence ID" value="XM_018399068.1"/>
</dbReference>
<dbReference type="Proteomes" id="UP000009097">
    <property type="component" value="Unassembled WGS sequence"/>
</dbReference>
<reference evidence="9" key="2">
    <citation type="journal article" date="2010" name="Nature">
        <title>Comparative genomics reveals mobile pathogenicity chromosomes in Fusarium.</title>
        <authorList>
            <person name="Ma L.J."/>
            <person name="van der Does H.C."/>
            <person name="Borkovich K.A."/>
            <person name="Coleman J.J."/>
            <person name="Daboussi M.J."/>
            <person name="Di Pietro A."/>
            <person name="Dufresne M."/>
            <person name="Freitag M."/>
            <person name="Grabherr M."/>
            <person name="Henrissat B."/>
            <person name="Houterman P.M."/>
            <person name="Kang S."/>
            <person name="Shim W.B."/>
            <person name="Woloshuk C."/>
            <person name="Xie X."/>
            <person name="Xu J.R."/>
            <person name="Antoniw J."/>
            <person name="Baker S.E."/>
            <person name="Bluhm B.H."/>
            <person name="Breakspear A."/>
            <person name="Brown D.W."/>
            <person name="Butchko R.A."/>
            <person name="Chapman S."/>
            <person name="Coulson R."/>
            <person name="Coutinho P.M."/>
            <person name="Danchin E.G."/>
            <person name="Diener A."/>
            <person name="Gale L.R."/>
            <person name="Gardiner D.M."/>
            <person name="Goff S."/>
            <person name="Hammond-Kosack K.E."/>
            <person name="Hilburn K."/>
            <person name="Hua-Van A."/>
            <person name="Jonkers W."/>
            <person name="Kazan K."/>
            <person name="Kodira C.D."/>
            <person name="Koehrsen M."/>
            <person name="Kumar L."/>
            <person name="Lee Y.H."/>
            <person name="Li L."/>
            <person name="Manners J.M."/>
            <person name="Miranda-Saavedra D."/>
            <person name="Mukherjee M."/>
            <person name="Park G."/>
            <person name="Park J."/>
            <person name="Park S.Y."/>
            <person name="Proctor R.H."/>
            <person name="Regev A."/>
            <person name="Ruiz-Roldan M.C."/>
            <person name="Sain D."/>
            <person name="Sakthikumar S."/>
            <person name="Sykes S."/>
            <person name="Schwartz D.C."/>
            <person name="Turgeon B.G."/>
            <person name="Wapinski I."/>
            <person name="Yoder O."/>
            <person name="Young S."/>
            <person name="Zeng Q."/>
            <person name="Zhou S."/>
            <person name="Galagan J."/>
            <person name="Cuomo C.A."/>
            <person name="Kistler H.C."/>
            <person name="Rep M."/>
        </authorList>
    </citation>
    <scope>NUCLEOTIDE SEQUENCE [LARGE SCALE GENOMIC DNA]</scope>
    <source>
        <strain evidence="9">4287</strain>
    </source>
</reference>
<comment type="subcellular location">
    <subcellularLocation>
        <location evidence="1">Endoplasmic reticulum membrane</location>
        <topology evidence="1">Multi-pass membrane protein</topology>
    </subcellularLocation>
</comment>
<comment type="similarity">
    <text evidence="2">Belongs to the TMEM97/sigma-2 receptor family.</text>
</comment>
<name>A0A0J9UQD7_FUSO4</name>
<dbReference type="GO" id="GO:0005789">
    <property type="term" value="C:endoplasmic reticulum membrane"/>
    <property type="evidence" value="ECO:0007669"/>
    <property type="project" value="UniProtKB-SubCell"/>
</dbReference>
<dbReference type="PANTHER" id="PTHR31204">
    <property type="entry name" value="SIGMA INTRACELLULAR RECEPTOR 2"/>
    <property type="match status" value="1"/>
</dbReference>
<sequence length="178" mass="20303">MSPHKPFLDYLYLFIVVLHLTAMLGVDFVPFYPQSLCQPRGSPFHFLVAYRQWYITTMSDPYYNLDIPGHFFEFLVYVELVVQFPLALYLTHALLTKQRISGSGELAAVVYGAVTGLCTAIVCNDMWHLGPEVITHEAKQTLLFGAYLPYAVIPTLMSLEMQKRLLARLHRSSGIKQE</sequence>
<feature type="domain" description="EXPERA" evidence="8">
    <location>
        <begin position="8"/>
        <end position="158"/>
    </location>
</feature>
<dbReference type="Pfam" id="PF05241">
    <property type="entry name" value="EBP"/>
    <property type="match status" value="1"/>
</dbReference>
<dbReference type="PIRSF" id="PIRSF031032">
    <property type="entry name" value="TMP_97_prd"/>
    <property type="match status" value="1"/>
</dbReference>
<evidence type="ECO:0000256" key="2">
    <source>
        <dbReference type="ARBA" id="ARBA00009096"/>
    </source>
</evidence>
<dbReference type="PROSITE" id="PS51751">
    <property type="entry name" value="EXPERA"/>
    <property type="match status" value="1"/>
</dbReference>
<dbReference type="EMBL" id="DS231700">
    <property type="protein sequence ID" value="KNB01689.1"/>
    <property type="molecule type" value="Genomic_DNA"/>
</dbReference>
<dbReference type="KEGG" id="fox:FOXG_18923"/>
<evidence type="ECO:0000259" key="8">
    <source>
        <dbReference type="PROSITE" id="PS51751"/>
    </source>
</evidence>
<evidence type="ECO:0000256" key="5">
    <source>
        <dbReference type="ARBA" id="ARBA00022989"/>
    </source>
</evidence>